<evidence type="ECO:0000313" key="2">
    <source>
        <dbReference type="EMBL" id="SVB17018.1"/>
    </source>
</evidence>
<feature type="non-terminal residue" evidence="2">
    <location>
        <position position="1"/>
    </location>
</feature>
<feature type="compositionally biased region" description="Low complexity" evidence="1">
    <location>
        <begin position="25"/>
        <end position="40"/>
    </location>
</feature>
<feature type="region of interest" description="Disordered" evidence="1">
    <location>
        <begin position="1"/>
        <end position="40"/>
    </location>
</feature>
<feature type="non-terminal residue" evidence="2">
    <location>
        <position position="40"/>
    </location>
</feature>
<dbReference type="EMBL" id="UINC01031256">
    <property type="protein sequence ID" value="SVB17018.1"/>
    <property type="molecule type" value="Genomic_DNA"/>
</dbReference>
<sequence>RTVRHCSPRRRSTTGPPCASASSIRVPRSGTSRRSSPRSP</sequence>
<protein>
    <submittedName>
        <fullName evidence="2">Uncharacterized protein</fullName>
    </submittedName>
</protein>
<gene>
    <name evidence="2" type="ORF">METZ01_LOCUS169872</name>
</gene>
<dbReference type="AlphaFoldDB" id="A0A382BT73"/>
<proteinExistence type="predicted"/>
<accession>A0A382BT73</accession>
<organism evidence="2">
    <name type="scientific">marine metagenome</name>
    <dbReference type="NCBI Taxonomy" id="408172"/>
    <lineage>
        <taxon>unclassified sequences</taxon>
        <taxon>metagenomes</taxon>
        <taxon>ecological metagenomes</taxon>
    </lineage>
</organism>
<feature type="compositionally biased region" description="Basic residues" evidence="1">
    <location>
        <begin position="1"/>
        <end position="12"/>
    </location>
</feature>
<reference evidence="2" key="1">
    <citation type="submission" date="2018-05" db="EMBL/GenBank/DDBJ databases">
        <authorList>
            <person name="Lanie J.A."/>
            <person name="Ng W.-L."/>
            <person name="Kazmierczak K.M."/>
            <person name="Andrzejewski T.M."/>
            <person name="Davidsen T.M."/>
            <person name="Wayne K.J."/>
            <person name="Tettelin H."/>
            <person name="Glass J.I."/>
            <person name="Rusch D."/>
            <person name="Podicherti R."/>
            <person name="Tsui H.-C.T."/>
            <person name="Winkler M.E."/>
        </authorList>
    </citation>
    <scope>NUCLEOTIDE SEQUENCE</scope>
</reference>
<evidence type="ECO:0000256" key="1">
    <source>
        <dbReference type="SAM" id="MobiDB-lite"/>
    </source>
</evidence>
<name>A0A382BT73_9ZZZZ</name>